<reference evidence="2 3" key="1">
    <citation type="journal article" date="2017" name="Int. J. Syst. Evol. Microbiol.">
        <title>Desulfovibrio senegalensis sp. nov., a mesophilic sulfate reducer isolated from marine sediment.</title>
        <authorList>
            <person name="Thioye A."/>
            <person name="Gam Z.B.A."/>
            <person name="Mbengue M."/>
            <person name="Cayol J.L."/>
            <person name="Joseph-Bartoli M."/>
            <person name="Toure-Kane C."/>
            <person name="Labat M."/>
        </authorList>
    </citation>
    <scope>NUCLEOTIDE SEQUENCE [LARGE SCALE GENOMIC DNA]</scope>
    <source>
        <strain evidence="2 3">DSM 101509</strain>
    </source>
</reference>
<feature type="coiled-coil region" evidence="1">
    <location>
        <begin position="345"/>
        <end position="372"/>
    </location>
</feature>
<dbReference type="EMBL" id="WAIE01000001">
    <property type="protein sequence ID" value="KAB1443073.1"/>
    <property type="molecule type" value="Genomic_DNA"/>
</dbReference>
<evidence type="ECO:0000256" key="1">
    <source>
        <dbReference type="SAM" id="Coils"/>
    </source>
</evidence>
<sequence>MIVGTLEGKLKLDSSQYNRGFQKLRQGFKNIHNQSIKLNQSFELMKNAWQSSADAMVKAFQITERAAKKADLEATFKRLSEAQGRQAEDMVKQMRKVTKGAMSEMDMMANSAQAMMAGMDFRQTITAFQYLQRYAKATNKDFKQLSETIMTGLARGSTLMLDDAGIIIGQTGFIADKERELGRSLSDVEKKTYLVNEAIAQMSRKMGVLGTDTMTTYDHIQKMKAEWQNFVDCLGSIGLKVFGGLKASLLGWKAIFLDTEMAMTKVALAVEKNYGDMVVSIRSKLMEAMMVIRDMLNKTAMALGEYDNAIAQQAAKTASAMSNWFNEGAIALFDANMNTLTGTTKAKLTAHIETLKEKRIELRAEMEMLNKFLLGKTDTASSANAAAFDLSASTGSGVSNGSKKAAEAQINARKAALDELMRVTLKQQEYEKWRLRQDILDFKKNLDEKRITEDQYNAYRKAKLDEIKRLELEASGTIADGWKAGWKDSMKEMEKTFNQGKEMASNMSGEMSGSFKILFADSMKGQLDNVGDYFTNFANSILNAWIDLQAEMMAKSMMSSLMGGLGGGGGFWGSLFGGLFGFAKGGAFQNGKLTAYASGGIVNRPTMFTHSGGLGIMGEAGAEAIMPLTRTRSGDLGVKATGAPHIKIVNNVTTDTTTDAKVTQSQPKFNGEEWVINTWVDAYANNKHGLRDALGG</sequence>
<evidence type="ECO:0000313" key="2">
    <source>
        <dbReference type="EMBL" id="KAB1443073.1"/>
    </source>
</evidence>
<proteinExistence type="predicted"/>
<keyword evidence="3" id="KW-1185">Reference proteome</keyword>
<evidence type="ECO:0000313" key="3">
    <source>
        <dbReference type="Proteomes" id="UP000438699"/>
    </source>
</evidence>
<keyword evidence="1" id="KW-0175">Coiled coil</keyword>
<dbReference type="RefSeq" id="WP_151149369.1">
    <property type="nucleotide sequence ID" value="NZ_WAIE01000001.1"/>
</dbReference>
<dbReference type="OrthoDB" id="5461428at2"/>
<protein>
    <submittedName>
        <fullName evidence="2">Phage tail tape measure protein</fullName>
    </submittedName>
</protein>
<organism evidence="2 3">
    <name type="scientific">Pseudodesulfovibrio senegalensis</name>
    <dbReference type="NCBI Taxonomy" id="1721087"/>
    <lineage>
        <taxon>Bacteria</taxon>
        <taxon>Pseudomonadati</taxon>
        <taxon>Thermodesulfobacteriota</taxon>
        <taxon>Desulfovibrionia</taxon>
        <taxon>Desulfovibrionales</taxon>
        <taxon>Desulfovibrionaceae</taxon>
    </lineage>
</organism>
<name>A0A6N6N5A9_9BACT</name>
<comment type="caution">
    <text evidence="2">The sequence shown here is derived from an EMBL/GenBank/DDBJ whole genome shotgun (WGS) entry which is preliminary data.</text>
</comment>
<accession>A0A6N6N5A9</accession>
<dbReference type="AlphaFoldDB" id="A0A6N6N5A9"/>
<gene>
    <name evidence="2" type="ORF">F8A88_02070</name>
</gene>
<dbReference type="Proteomes" id="UP000438699">
    <property type="component" value="Unassembled WGS sequence"/>
</dbReference>